<proteinExistence type="predicted"/>
<keyword evidence="4" id="KW-1185">Reference proteome</keyword>
<feature type="chain" id="PRO_5008265543" description="ThuA-like domain-containing protein" evidence="1">
    <location>
        <begin position="18"/>
        <end position="120"/>
    </location>
</feature>
<feature type="signal peptide" evidence="1">
    <location>
        <begin position="1"/>
        <end position="17"/>
    </location>
</feature>
<evidence type="ECO:0000313" key="3">
    <source>
        <dbReference type="EMBL" id="KPV77047.1"/>
    </source>
</evidence>
<dbReference type="AlphaFoldDB" id="A0A194S8X5"/>
<evidence type="ECO:0000313" key="4">
    <source>
        <dbReference type="Proteomes" id="UP000053890"/>
    </source>
</evidence>
<dbReference type="InterPro" id="IPR029010">
    <property type="entry name" value="ThuA-like"/>
</dbReference>
<sequence>MLVRLLALPALALLAVAQSVPQILVYTKTAGYYHESIPTASAAIVRIGTDSGQFNATVSNDDTLFSDDGLAPFKLIAFLSNSDQILTEAGEAALTRWLATTGGSLAGLHPVAACPSPTRL</sequence>
<keyword evidence="1" id="KW-0732">Signal</keyword>
<gene>
    <name evidence="3" type="ORF">RHOBADRAFT_42260</name>
</gene>
<evidence type="ECO:0000259" key="2">
    <source>
        <dbReference type="Pfam" id="PF06283"/>
    </source>
</evidence>
<feature type="domain" description="ThuA-like" evidence="2">
    <location>
        <begin position="22"/>
        <end position="112"/>
    </location>
</feature>
<evidence type="ECO:0000256" key="1">
    <source>
        <dbReference type="SAM" id="SignalP"/>
    </source>
</evidence>
<accession>A0A194S8X5</accession>
<dbReference type="PANTHER" id="PTHR40469">
    <property type="entry name" value="SECRETED GLYCOSYL HYDROLASE"/>
    <property type="match status" value="1"/>
</dbReference>
<protein>
    <recommendedName>
        <fullName evidence="2">ThuA-like domain-containing protein</fullName>
    </recommendedName>
</protein>
<dbReference type="RefSeq" id="XP_018273096.1">
    <property type="nucleotide sequence ID" value="XM_018414034.1"/>
</dbReference>
<dbReference type="GeneID" id="28974482"/>
<dbReference type="Pfam" id="PF06283">
    <property type="entry name" value="ThuA"/>
    <property type="match status" value="1"/>
</dbReference>
<dbReference type="PANTHER" id="PTHR40469:SF2">
    <property type="entry name" value="GALACTOSE-BINDING DOMAIN-LIKE SUPERFAMILY PROTEIN"/>
    <property type="match status" value="1"/>
</dbReference>
<organism evidence="3 4">
    <name type="scientific">Rhodotorula graminis (strain WP1)</name>
    <dbReference type="NCBI Taxonomy" id="578459"/>
    <lineage>
        <taxon>Eukaryota</taxon>
        <taxon>Fungi</taxon>
        <taxon>Dikarya</taxon>
        <taxon>Basidiomycota</taxon>
        <taxon>Pucciniomycotina</taxon>
        <taxon>Microbotryomycetes</taxon>
        <taxon>Sporidiobolales</taxon>
        <taxon>Sporidiobolaceae</taxon>
        <taxon>Rhodotorula</taxon>
    </lineage>
</organism>
<dbReference type="EMBL" id="KQ474075">
    <property type="protein sequence ID" value="KPV77047.1"/>
    <property type="molecule type" value="Genomic_DNA"/>
</dbReference>
<reference evidence="3 4" key="1">
    <citation type="journal article" date="2015" name="Front. Microbiol.">
        <title>Genome sequence of the plant growth promoting endophytic yeast Rhodotorula graminis WP1.</title>
        <authorList>
            <person name="Firrincieli A."/>
            <person name="Otillar R."/>
            <person name="Salamov A."/>
            <person name="Schmutz J."/>
            <person name="Khan Z."/>
            <person name="Redman R.S."/>
            <person name="Fleck N.D."/>
            <person name="Lindquist E."/>
            <person name="Grigoriev I.V."/>
            <person name="Doty S.L."/>
        </authorList>
    </citation>
    <scope>NUCLEOTIDE SEQUENCE [LARGE SCALE GENOMIC DNA]</scope>
    <source>
        <strain evidence="3 4">WP1</strain>
    </source>
</reference>
<dbReference type="InterPro" id="IPR029062">
    <property type="entry name" value="Class_I_gatase-like"/>
</dbReference>
<dbReference type="Gene3D" id="3.40.50.880">
    <property type="match status" value="1"/>
</dbReference>
<dbReference type="OrthoDB" id="3482285at2759"/>
<name>A0A194S8X5_RHOGW</name>
<dbReference type="Proteomes" id="UP000053890">
    <property type="component" value="Unassembled WGS sequence"/>
</dbReference>